<dbReference type="Gene3D" id="1.10.287.560">
    <property type="entry name" value="Histidine kinase CheA-like, homodimeric domain"/>
    <property type="match status" value="1"/>
</dbReference>
<dbReference type="CDD" id="cd00731">
    <property type="entry name" value="CheA_reg"/>
    <property type="match status" value="1"/>
</dbReference>
<dbReference type="InterPro" id="IPR035891">
    <property type="entry name" value="CheY-binding_CheA"/>
</dbReference>
<dbReference type="RefSeq" id="WP_161919341.1">
    <property type="nucleotide sequence ID" value="NZ_JAACYS010000004.1"/>
</dbReference>
<dbReference type="PROSITE" id="PS50109">
    <property type="entry name" value="HIS_KIN"/>
    <property type="match status" value="1"/>
</dbReference>
<feature type="region of interest" description="Disordered" evidence="12">
    <location>
        <begin position="278"/>
        <end position="303"/>
    </location>
</feature>
<dbReference type="InterPro" id="IPR036061">
    <property type="entry name" value="CheW-like_dom_sf"/>
</dbReference>
<sequence length="687" mass="76955">MGMNQYLEVFLDEGREHIQAINENLLSLESNPNDLTIVNEIFRSAHTLKGMSATMGYEDMANLTHQMENVLDGIRNEKIQFSSELLDIIFEAIDHLENMLESIAEGGDGKEDVSQVVAKLKAIETGKEIESSVQEVAATAIVEKPATKHEHLQVYDEFELTVLEQAKEQGYNTFEVSVSVRPDTLLKAARVYMVFDVLEKIGDVVKSTPTTEELEEENFDDEFVVSLVTKDSSEEVEKKIMKVSEIDKVVVQDINVQQIKQAKNAELDKKVNEIQQNEVQKDDTSQIQENKPSKTSKSVNKTKSKTNKTIRVNIERLDTLMNLFEELVIDRGRLDQIAKEVNHQELIETVEKMSRVTNDLQSVVLTMRMVPVETVFNRFPKMIRQLSRELNKKIRLEISGADTELDRTVIDEIGDPLVHLLRNSVDHGIESPEERLAKGKQEEGIIELKAYHSGNYVFIEINDDGAGINREKVATKAVQKGIITEEEKETLSDNEIHNLILSSGFSTAEQVSDISGRGVGLDVVKSTIESLGGTVSVNSQEHVGTQFIIQLPLTLSIISVMLVKVQEETYAIPLSSIIETAIIRQSDIRYAHEQPVFDYRGNVVPLLYLEKIFDVPKVNKQDEFLSTIIIRKGDKLAGLIVDSFIGQEDIVLKSLGNYLTNVFAISGATILGDGQVALIVDCNSLIK</sequence>
<accession>A0ABW9ZZK1</accession>
<dbReference type="InterPro" id="IPR051315">
    <property type="entry name" value="Bact_Chemotaxis_CheA"/>
</dbReference>
<evidence type="ECO:0000259" key="13">
    <source>
        <dbReference type="PROSITE" id="PS50109"/>
    </source>
</evidence>
<evidence type="ECO:0000256" key="7">
    <source>
        <dbReference type="ARBA" id="ARBA00022741"/>
    </source>
</evidence>
<keyword evidence="8" id="KW-0418">Kinase</keyword>
<evidence type="ECO:0000256" key="1">
    <source>
        <dbReference type="ARBA" id="ARBA00000085"/>
    </source>
</evidence>
<dbReference type="Pfam" id="PF02895">
    <property type="entry name" value="H-kinase_dim"/>
    <property type="match status" value="1"/>
</dbReference>
<evidence type="ECO:0000259" key="14">
    <source>
        <dbReference type="PROSITE" id="PS50851"/>
    </source>
</evidence>
<dbReference type="Pfam" id="PF07194">
    <property type="entry name" value="P2"/>
    <property type="match status" value="1"/>
</dbReference>
<dbReference type="InterPro" id="IPR004358">
    <property type="entry name" value="Sig_transdc_His_kin-like_C"/>
</dbReference>
<dbReference type="InterPro" id="IPR036097">
    <property type="entry name" value="HisK_dim/P_sf"/>
</dbReference>
<protein>
    <recommendedName>
        <fullName evidence="3">Chemotaxis protein CheA</fullName>
        <ecNumber evidence="2">2.7.13.3</ecNumber>
    </recommendedName>
</protein>
<evidence type="ECO:0000256" key="3">
    <source>
        <dbReference type="ARBA" id="ARBA00021495"/>
    </source>
</evidence>
<dbReference type="Gene3D" id="1.20.120.160">
    <property type="entry name" value="HPT domain"/>
    <property type="match status" value="1"/>
</dbReference>
<dbReference type="Pfam" id="PF01627">
    <property type="entry name" value="Hpt"/>
    <property type="match status" value="1"/>
</dbReference>
<dbReference type="SMART" id="SM00260">
    <property type="entry name" value="CheW"/>
    <property type="match status" value="1"/>
</dbReference>
<dbReference type="Gene3D" id="3.30.565.10">
    <property type="entry name" value="Histidine kinase-like ATPase, C-terminal domain"/>
    <property type="match status" value="1"/>
</dbReference>
<feature type="domain" description="HPt" evidence="15">
    <location>
        <begin position="1"/>
        <end position="103"/>
    </location>
</feature>
<feature type="domain" description="Histidine kinase" evidence="13">
    <location>
        <begin position="344"/>
        <end position="555"/>
    </location>
</feature>
<keyword evidence="7" id="KW-0547">Nucleotide-binding</keyword>
<dbReference type="SUPFAM" id="SSF47226">
    <property type="entry name" value="Histidine-containing phosphotransfer domain, HPT domain"/>
    <property type="match status" value="1"/>
</dbReference>
<dbReference type="CDD" id="cd00088">
    <property type="entry name" value="HPT"/>
    <property type="match status" value="1"/>
</dbReference>
<dbReference type="InterPro" id="IPR002545">
    <property type="entry name" value="CheW-lke_dom"/>
</dbReference>
<dbReference type="InterPro" id="IPR036890">
    <property type="entry name" value="HATPase_C_sf"/>
</dbReference>
<comment type="caution">
    <text evidence="16">The sequence shown here is derived from an EMBL/GenBank/DDBJ whole genome shotgun (WGS) entry which is preliminary data.</text>
</comment>
<name>A0ABW9ZZK1_9BACI</name>
<dbReference type="InterPro" id="IPR008207">
    <property type="entry name" value="Sig_transdc_His_kin_Hpt_dom"/>
</dbReference>
<evidence type="ECO:0000256" key="11">
    <source>
        <dbReference type="PROSITE-ProRule" id="PRU00110"/>
    </source>
</evidence>
<dbReference type="InterPro" id="IPR005467">
    <property type="entry name" value="His_kinase_dom"/>
</dbReference>
<dbReference type="PROSITE" id="PS50851">
    <property type="entry name" value="CHEW"/>
    <property type="match status" value="1"/>
</dbReference>
<dbReference type="InterPro" id="IPR037006">
    <property type="entry name" value="CheA-like_homodim_sf"/>
</dbReference>
<dbReference type="SUPFAM" id="SSF47384">
    <property type="entry name" value="Homodimeric domain of signal transducing histidine kinase"/>
    <property type="match status" value="1"/>
</dbReference>
<keyword evidence="9" id="KW-0067">ATP-binding</keyword>
<evidence type="ECO:0000256" key="9">
    <source>
        <dbReference type="ARBA" id="ARBA00022840"/>
    </source>
</evidence>
<dbReference type="InterPro" id="IPR037052">
    <property type="entry name" value="CheA-like_P2_sf"/>
</dbReference>
<dbReference type="SUPFAM" id="SSF55052">
    <property type="entry name" value="CheY-binding domain of CheA"/>
    <property type="match status" value="1"/>
</dbReference>
<dbReference type="PRINTS" id="PR00344">
    <property type="entry name" value="BCTRLSENSOR"/>
</dbReference>
<evidence type="ECO:0000256" key="4">
    <source>
        <dbReference type="ARBA" id="ARBA00022500"/>
    </source>
</evidence>
<dbReference type="Gene3D" id="2.30.30.40">
    <property type="entry name" value="SH3 Domains"/>
    <property type="match status" value="1"/>
</dbReference>
<dbReference type="InterPro" id="IPR036641">
    <property type="entry name" value="HPT_dom_sf"/>
</dbReference>
<evidence type="ECO:0000256" key="12">
    <source>
        <dbReference type="SAM" id="MobiDB-lite"/>
    </source>
</evidence>
<evidence type="ECO:0000313" key="17">
    <source>
        <dbReference type="Proteomes" id="UP000743899"/>
    </source>
</evidence>
<reference evidence="16 17" key="1">
    <citation type="submission" date="2020-01" db="EMBL/GenBank/DDBJ databases">
        <title>A novel Bacillus sp. from Pasinler.</title>
        <authorList>
            <person name="Adiguzel A."/>
            <person name="Ay H."/>
            <person name="Baltaci M.O."/>
        </authorList>
    </citation>
    <scope>NUCLEOTIDE SEQUENCE [LARGE SCALE GENOMIC DNA]</scope>
    <source>
        <strain evidence="16 17">P1</strain>
    </source>
</reference>
<dbReference type="SMART" id="SM00073">
    <property type="entry name" value="HPT"/>
    <property type="match status" value="1"/>
</dbReference>
<dbReference type="EC" id="2.7.13.3" evidence="2"/>
<keyword evidence="17" id="KW-1185">Reference proteome</keyword>
<dbReference type="InterPro" id="IPR004105">
    <property type="entry name" value="CheA-like_dim"/>
</dbReference>
<evidence type="ECO:0000313" key="16">
    <source>
        <dbReference type="EMBL" id="NCU16511.1"/>
    </source>
</evidence>
<keyword evidence="10" id="KW-0902">Two-component regulatory system</keyword>
<organism evidence="16 17">
    <name type="scientific">Pallidibacillus pasinlerensis</name>
    <dbReference type="NCBI Taxonomy" id="2703818"/>
    <lineage>
        <taxon>Bacteria</taxon>
        <taxon>Bacillati</taxon>
        <taxon>Bacillota</taxon>
        <taxon>Bacilli</taxon>
        <taxon>Bacillales</taxon>
        <taxon>Bacillaceae</taxon>
        <taxon>Pallidibacillus</taxon>
    </lineage>
</organism>
<evidence type="ECO:0000256" key="2">
    <source>
        <dbReference type="ARBA" id="ARBA00012438"/>
    </source>
</evidence>
<dbReference type="SMART" id="SM01231">
    <property type="entry name" value="H-kinase_dim"/>
    <property type="match status" value="1"/>
</dbReference>
<dbReference type="InterPro" id="IPR003594">
    <property type="entry name" value="HATPase_dom"/>
</dbReference>
<evidence type="ECO:0000256" key="8">
    <source>
        <dbReference type="ARBA" id="ARBA00022777"/>
    </source>
</evidence>
<evidence type="ECO:0000256" key="6">
    <source>
        <dbReference type="ARBA" id="ARBA00022679"/>
    </source>
</evidence>
<gene>
    <name evidence="16" type="ORF">GW534_01815</name>
</gene>
<dbReference type="PANTHER" id="PTHR43395:SF1">
    <property type="entry name" value="CHEMOTAXIS PROTEIN CHEA"/>
    <property type="match status" value="1"/>
</dbReference>
<dbReference type="InterPro" id="IPR010808">
    <property type="entry name" value="CheA_P2-bd"/>
</dbReference>
<dbReference type="Proteomes" id="UP000743899">
    <property type="component" value="Unassembled WGS sequence"/>
</dbReference>
<dbReference type="SUPFAM" id="SSF50341">
    <property type="entry name" value="CheW-like"/>
    <property type="match status" value="1"/>
</dbReference>
<comment type="catalytic activity">
    <reaction evidence="1">
        <text>ATP + protein L-histidine = ADP + protein N-phospho-L-histidine.</text>
        <dbReference type="EC" id="2.7.13.3"/>
    </reaction>
</comment>
<keyword evidence="4" id="KW-0145">Chemotaxis</keyword>
<dbReference type="PROSITE" id="PS50894">
    <property type="entry name" value="HPT"/>
    <property type="match status" value="1"/>
</dbReference>
<dbReference type="SUPFAM" id="SSF55874">
    <property type="entry name" value="ATPase domain of HSP90 chaperone/DNA topoisomerase II/histidine kinase"/>
    <property type="match status" value="1"/>
</dbReference>
<dbReference type="SMART" id="SM00387">
    <property type="entry name" value="HATPase_c"/>
    <property type="match status" value="1"/>
</dbReference>
<dbReference type="CDD" id="cd16916">
    <property type="entry name" value="HATPase_CheA-like"/>
    <property type="match status" value="1"/>
</dbReference>
<keyword evidence="6" id="KW-0808">Transferase</keyword>
<dbReference type="Pfam" id="PF02518">
    <property type="entry name" value="HATPase_c"/>
    <property type="match status" value="1"/>
</dbReference>
<dbReference type="Pfam" id="PF01584">
    <property type="entry name" value="CheW"/>
    <property type="match status" value="1"/>
</dbReference>
<feature type="domain" description="CheW-like" evidence="14">
    <location>
        <begin position="557"/>
        <end position="687"/>
    </location>
</feature>
<proteinExistence type="predicted"/>
<dbReference type="EMBL" id="JAACYS010000004">
    <property type="protein sequence ID" value="NCU16511.1"/>
    <property type="molecule type" value="Genomic_DNA"/>
</dbReference>
<dbReference type="Gene3D" id="3.30.70.1110">
    <property type="entry name" value="Histidine kinase CheA-like, P2 response regulator-binding domain"/>
    <property type="match status" value="1"/>
</dbReference>
<keyword evidence="5 11" id="KW-0597">Phosphoprotein</keyword>
<evidence type="ECO:0000256" key="10">
    <source>
        <dbReference type="ARBA" id="ARBA00023012"/>
    </source>
</evidence>
<dbReference type="PANTHER" id="PTHR43395">
    <property type="entry name" value="SENSOR HISTIDINE KINASE CHEA"/>
    <property type="match status" value="1"/>
</dbReference>
<evidence type="ECO:0000256" key="5">
    <source>
        <dbReference type="ARBA" id="ARBA00022553"/>
    </source>
</evidence>
<feature type="modified residue" description="Phosphohistidine" evidence="11">
    <location>
        <position position="46"/>
    </location>
</feature>
<evidence type="ECO:0000259" key="15">
    <source>
        <dbReference type="PROSITE" id="PS50894"/>
    </source>
</evidence>